<proteinExistence type="predicted"/>
<name>A0A6A3FJX8_9STRA</name>
<comment type="caution">
    <text evidence="1">The sequence shown here is derived from an EMBL/GenBank/DDBJ whole genome shotgun (WGS) entry which is preliminary data.</text>
</comment>
<evidence type="ECO:0000313" key="2">
    <source>
        <dbReference type="Proteomes" id="UP000429523"/>
    </source>
</evidence>
<organism evidence="1 2">
    <name type="scientific">Phytophthora fragariae</name>
    <dbReference type="NCBI Taxonomy" id="53985"/>
    <lineage>
        <taxon>Eukaryota</taxon>
        <taxon>Sar</taxon>
        <taxon>Stramenopiles</taxon>
        <taxon>Oomycota</taxon>
        <taxon>Peronosporomycetes</taxon>
        <taxon>Peronosporales</taxon>
        <taxon>Peronosporaceae</taxon>
        <taxon>Phytophthora</taxon>
    </lineage>
</organism>
<protein>
    <submittedName>
        <fullName evidence="1">Uncharacterized protein</fullName>
    </submittedName>
</protein>
<accession>A0A6A3FJX8</accession>
<dbReference type="EMBL" id="QXGF01000323">
    <property type="protein sequence ID" value="KAE8942108.1"/>
    <property type="molecule type" value="Genomic_DNA"/>
</dbReference>
<sequence>MYRAHEPLGGHGKATTDGPEYDGGGLVLFHNEQFLGWLSEDLTPLLLVRRDGVVFWRVETFIKYANILHWFRDSGCKGFSSIAALARVWLGRSPSNAFQERVFRTGSFVVSYLRIHNDSERA</sequence>
<dbReference type="Proteomes" id="UP000429523">
    <property type="component" value="Unassembled WGS sequence"/>
</dbReference>
<gene>
    <name evidence="1" type="ORF">PF009_g8138</name>
</gene>
<reference evidence="1 2" key="1">
    <citation type="submission" date="2018-08" db="EMBL/GenBank/DDBJ databases">
        <title>Genomic investigation of the strawberry pathogen Phytophthora fragariae indicates pathogenicity is determined by transcriptional variation in three key races.</title>
        <authorList>
            <person name="Adams T.M."/>
            <person name="Armitage A.D."/>
            <person name="Sobczyk M.K."/>
            <person name="Bates H.J."/>
            <person name="Dunwell J.M."/>
            <person name="Nellist C.F."/>
            <person name="Harrison R.J."/>
        </authorList>
    </citation>
    <scope>NUCLEOTIDE SEQUENCE [LARGE SCALE GENOMIC DNA]</scope>
    <source>
        <strain evidence="1 2">NOV-9</strain>
    </source>
</reference>
<dbReference type="AlphaFoldDB" id="A0A6A3FJX8"/>
<evidence type="ECO:0000313" key="1">
    <source>
        <dbReference type="EMBL" id="KAE8942108.1"/>
    </source>
</evidence>